<gene>
    <name evidence="2" type="ORF">MICPUCDRAFT_52962</name>
</gene>
<feature type="region of interest" description="Disordered" evidence="1">
    <location>
        <begin position="1"/>
        <end position="50"/>
    </location>
</feature>
<evidence type="ECO:0000256" key="1">
    <source>
        <dbReference type="SAM" id="MobiDB-lite"/>
    </source>
</evidence>
<dbReference type="AlphaFoldDB" id="C1N5L4"/>
<protein>
    <submittedName>
        <fullName evidence="2">Predicted protein</fullName>
    </submittedName>
</protein>
<dbReference type="GeneID" id="9688822"/>
<reference evidence="2 3" key="1">
    <citation type="journal article" date="2009" name="Science">
        <title>Green evolution and dynamic adaptations revealed by genomes of the marine picoeukaryotes Micromonas.</title>
        <authorList>
            <person name="Worden A.Z."/>
            <person name="Lee J.H."/>
            <person name="Mock T."/>
            <person name="Rouze P."/>
            <person name="Simmons M.P."/>
            <person name="Aerts A.L."/>
            <person name="Allen A.E."/>
            <person name="Cuvelier M.L."/>
            <person name="Derelle E."/>
            <person name="Everett M.V."/>
            <person name="Foulon E."/>
            <person name="Grimwood J."/>
            <person name="Gundlach H."/>
            <person name="Henrissat B."/>
            <person name="Napoli C."/>
            <person name="McDonald S.M."/>
            <person name="Parker M.S."/>
            <person name="Rombauts S."/>
            <person name="Salamov A."/>
            <person name="Von Dassow P."/>
            <person name="Badger J.H."/>
            <person name="Coutinho P.M."/>
            <person name="Demir E."/>
            <person name="Dubchak I."/>
            <person name="Gentemann C."/>
            <person name="Eikrem W."/>
            <person name="Gready J.E."/>
            <person name="John U."/>
            <person name="Lanier W."/>
            <person name="Lindquist E.A."/>
            <person name="Lucas S."/>
            <person name="Mayer K.F."/>
            <person name="Moreau H."/>
            <person name="Not F."/>
            <person name="Otillar R."/>
            <person name="Panaud O."/>
            <person name="Pangilinan J."/>
            <person name="Paulsen I."/>
            <person name="Piegu B."/>
            <person name="Poliakov A."/>
            <person name="Robbens S."/>
            <person name="Schmutz J."/>
            <person name="Toulza E."/>
            <person name="Wyss T."/>
            <person name="Zelensky A."/>
            <person name="Zhou K."/>
            <person name="Armbrust E.V."/>
            <person name="Bhattacharya D."/>
            <person name="Goodenough U.W."/>
            <person name="Van de Peer Y."/>
            <person name="Grigoriev I.V."/>
        </authorList>
    </citation>
    <scope>NUCLEOTIDE SEQUENCE [LARGE SCALE GENOMIC DNA]</scope>
    <source>
        <strain evidence="2 3">CCMP1545</strain>
    </source>
</reference>
<evidence type="ECO:0000313" key="3">
    <source>
        <dbReference type="Proteomes" id="UP000001876"/>
    </source>
</evidence>
<organism evidence="3">
    <name type="scientific">Micromonas pusilla (strain CCMP1545)</name>
    <name type="common">Picoplanktonic green alga</name>
    <dbReference type="NCBI Taxonomy" id="564608"/>
    <lineage>
        <taxon>Eukaryota</taxon>
        <taxon>Viridiplantae</taxon>
        <taxon>Chlorophyta</taxon>
        <taxon>Mamiellophyceae</taxon>
        <taxon>Mamiellales</taxon>
        <taxon>Mamiellaceae</taxon>
        <taxon>Micromonas</taxon>
    </lineage>
</organism>
<keyword evidence="3" id="KW-1185">Reference proteome</keyword>
<dbReference type="KEGG" id="mpp:MICPUCDRAFT_52962"/>
<dbReference type="Proteomes" id="UP000001876">
    <property type="component" value="Unassembled WGS sequence"/>
</dbReference>
<name>C1N5L4_MICPC</name>
<feature type="compositionally biased region" description="Low complexity" evidence="1">
    <location>
        <begin position="1"/>
        <end position="13"/>
    </location>
</feature>
<dbReference type="RefSeq" id="XP_003063179.1">
    <property type="nucleotide sequence ID" value="XM_003063133.1"/>
</dbReference>
<sequence length="121" mass="13614">MRAASAPIRIPPRGRGGGGDDDDATDDRESRGSDETSSLDARVRAASTSPLPKRLRTRLELSSSRCGRHVASAETTRRRLDAAEKKRTVRARVFFFPLRVVKRVLFISHWFPYYHTTAFAL</sequence>
<evidence type="ECO:0000313" key="2">
    <source>
        <dbReference type="EMBL" id="EEH52315.1"/>
    </source>
</evidence>
<proteinExistence type="predicted"/>
<dbReference type="EMBL" id="GG663748">
    <property type="protein sequence ID" value="EEH52315.1"/>
    <property type="molecule type" value="Genomic_DNA"/>
</dbReference>
<accession>C1N5L4</accession>